<evidence type="ECO:0000256" key="7">
    <source>
        <dbReference type="PROSITE-ProRule" id="PRU00646"/>
    </source>
</evidence>
<dbReference type="InterPro" id="IPR037202">
    <property type="entry name" value="ESCRT_assembly_dom"/>
</dbReference>
<name>A0A3M6V4B0_POCDA</name>
<accession>A0A3M6V4B0</accession>
<dbReference type="Pfam" id="PF07200">
    <property type="entry name" value="Mod_r"/>
    <property type="match status" value="1"/>
</dbReference>
<evidence type="ECO:0000256" key="1">
    <source>
        <dbReference type="ARBA" id="ARBA00004633"/>
    </source>
</evidence>
<comment type="subcellular location">
    <subcellularLocation>
        <location evidence="1">Late endosome membrane</location>
        <topology evidence="1">Peripheral membrane protein</topology>
    </subcellularLocation>
</comment>
<evidence type="ECO:0000259" key="9">
    <source>
        <dbReference type="PROSITE" id="PS51314"/>
    </source>
</evidence>
<dbReference type="GO" id="GO:0006623">
    <property type="term" value="P:protein targeting to vacuole"/>
    <property type="evidence" value="ECO:0007669"/>
    <property type="project" value="TreeGrafter"/>
</dbReference>
<dbReference type="OrthoDB" id="10260857at2759"/>
<keyword evidence="4" id="KW-0967">Endosome</keyword>
<dbReference type="Gene3D" id="1.10.287.660">
    <property type="entry name" value="Helix hairpin bin"/>
    <property type="match status" value="1"/>
</dbReference>
<evidence type="ECO:0000256" key="3">
    <source>
        <dbReference type="ARBA" id="ARBA00022448"/>
    </source>
</evidence>
<dbReference type="InterPro" id="IPR029012">
    <property type="entry name" value="Helix_hairpin_bin_sf"/>
</dbReference>
<dbReference type="AlphaFoldDB" id="A0A3M6V4B0"/>
<evidence type="ECO:0000313" key="10">
    <source>
        <dbReference type="EMBL" id="RMX60717.1"/>
    </source>
</evidence>
<keyword evidence="3 7" id="KW-0813">Transport</keyword>
<gene>
    <name evidence="10" type="ORF">pdam_00006811</name>
</gene>
<keyword evidence="11" id="KW-1185">Reference proteome</keyword>
<feature type="compositionally biased region" description="Pro residues" evidence="8">
    <location>
        <begin position="231"/>
        <end position="240"/>
    </location>
</feature>
<dbReference type="EMBL" id="RCHS01000121">
    <property type="protein sequence ID" value="RMX60717.1"/>
    <property type="molecule type" value="Genomic_DNA"/>
</dbReference>
<evidence type="ECO:0000313" key="11">
    <source>
        <dbReference type="Proteomes" id="UP000275408"/>
    </source>
</evidence>
<evidence type="ECO:0000256" key="5">
    <source>
        <dbReference type="ARBA" id="ARBA00022927"/>
    </source>
</evidence>
<dbReference type="SUPFAM" id="SSF140111">
    <property type="entry name" value="Endosomal sorting complex assembly domain"/>
    <property type="match status" value="1"/>
</dbReference>
<dbReference type="CDD" id="cd11685">
    <property type="entry name" value="UEV_TSG101-like"/>
    <property type="match status" value="1"/>
</dbReference>
<dbReference type="GO" id="GO:0043162">
    <property type="term" value="P:ubiquitin-dependent protein catabolic process via the multivesicular body sorting pathway"/>
    <property type="evidence" value="ECO:0007669"/>
    <property type="project" value="TreeGrafter"/>
</dbReference>
<keyword evidence="5 7" id="KW-0653">Protein transport</keyword>
<comment type="function">
    <text evidence="6">Component of the ESCRT-I complex, a regulator of vesicular trafficking process. Required for the sorting of endocytic ubiquitinated cargos into multivesicular bodies. May be involved in cell growth and differentiation.</text>
</comment>
<dbReference type="Proteomes" id="UP000275408">
    <property type="component" value="Unassembled WGS sequence"/>
</dbReference>
<evidence type="ECO:0000256" key="6">
    <source>
        <dbReference type="ARBA" id="ARBA00025010"/>
    </source>
</evidence>
<proteinExistence type="inferred from homology"/>
<evidence type="ECO:0000256" key="2">
    <source>
        <dbReference type="ARBA" id="ARBA00007617"/>
    </source>
</evidence>
<evidence type="ECO:0000256" key="8">
    <source>
        <dbReference type="SAM" id="MobiDB-lite"/>
    </source>
</evidence>
<dbReference type="PANTHER" id="PTHR13678">
    <property type="entry name" value="VACUOLAR PROTEIN SORTING-ASSOCIATED PROTEIN 37"/>
    <property type="match status" value="1"/>
</dbReference>
<reference evidence="10 11" key="1">
    <citation type="journal article" date="2018" name="Sci. Rep.">
        <title>Comparative analysis of the Pocillopora damicornis genome highlights role of immune system in coral evolution.</title>
        <authorList>
            <person name="Cunning R."/>
            <person name="Bay R.A."/>
            <person name="Gillette P."/>
            <person name="Baker A.C."/>
            <person name="Traylor-Knowles N."/>
        </authorList>
    </citation>
    <scope>NUCLEOTIDE SEQUENCE [LARGE SCALE GENOMIC DNA]</scope>
    <source>
        <strain evidence="10">RSMAS</strain>
        <tissue evidence="10">Whole animal</tissue>
    </source>
</reference>
<dbReference type="GO" id="GO:0006612">
    <property type="term" value="P:protein targeting to membrane"/>
    <property type="evidence" value="ECO:0007669"/>
    <property type="project" value="TreeGrafter"/>
</dbReference>
<dbReference type="PANTHER" id="PTHR13678:SF2">
    <property type="entry name" value="VACUOLAR PROTEIN SORTING-ASSOCIATED PROTEIN 37A"/>
    <property type="match status" value="1"/>
</dbReference>
<feature type="region of interest" description="Disordered" evidence="8">
    <location>
        <begin position="216"/>
        <end position="249"/>
    </location>
</feature>
<feature type="domain" description="VPS37 C-terminal" evidence="9">
    <location>
        <begin position="363"/>
        <end position="445"/>
    </location>
</feature>
<sequence>MVLCYLSKISPINDRSRQNMSWLFGSSKPPKSQLPPTTALQQQRLKQIESLRTLHNITEVQRDVEYRVTFNVGTSTVFLNITLPPQFPNERPVVKVSPPLHHPWVNDQMMVVGCPGINSFLFMKFYMHSNLGRVITEVLKEFSDHPPQFRGPLTSQPQFPASSSGYQPLTQYSFPSFPGFQYTPQSTAPSSTPSLSSLNSPVSQYSALSVTSAGAMPHLGSNSQITQTTPSRPPVPPRPTQPAKVPNSFPELDGLSLEELKDLIDKPEVMDTFLVKLESSEGNWDETRMDKLANLGEWGKGLDPKELTCGLRFLKVMKKLEADKEEVIKKNEEIARFNLSLQSTLEGSKDELLKKCERVSELKGEFANKSQKQKELSEVLSLVQIRTRLEIAAAQAEEESDAIADEFLSKSMTPEEFIQKFLEKRKLCHSRRAKEEKIRHMHTRY</sequence>
<dbReference type="STRING" id="46731.A0A3M6V4B0"/>
<dbReference type="PROSITE" id="PS51314">
    <property type="entry name" value="VPS37_C"/>
    <property type="match status" value="1"/>
</dbReference>
<dbReference type="GO" id="GO:0031902">
    <property type="term" value="C:late endosome membrane"/>
    <property type="evidence" value="ECO:0007669"/>
    <property type="project" value="UniProtKB-SubCell"/>
</dbReference>
<dbReference type="InterPro" id="IPR009851">
    <property type="entry name" value="Mod_r"/>
</dbReference>
<dbReference type="GO" id="GO:0000813">
    <property type="term" value="C:ESCRT I complex"/>
    <property type="evidence" value="ECO:0007669"/>
    <property type="project" value="UniProtKB-ARBA"/>
</dbReference>
<comment type="caution">
    <text evidence="10">The sequence shown here is derived from an EMBL/GenBank/DDBJ whole genome shotgun (WGS) entry which is preliminary data.</text>
</comment>
<evidence type="ECO:0000256" key="4">
    <source>
        <dbReference type="ARBA" id="ARBA00022753"/>
    </source>
</evidence>
<protein>
    <recommendedName>
        <fullName evidence="9">VPS37 C-terminal domain-containing protein</fullName>
    </recommendedName>
</protein>
<organism evidence="10 11">
    <name type="scientific">Pocillopora damicornis</name>
    <name type="common">Cauliflower coral</name>
    <name type="synonym">Millepora damicornis</name>
    <dbReference type="NCBI Taxonomy" id="46731"/>
    <lineage>
        <taxon>Eukaryota</taxon>
        <taxon>Metazoa</taxon>
        <taxon>Cnidaria</taxon>
        <taxon>Anthozoa</taxon>
        <taxon>Hexacorallia</taxon>
        <taxon>Scleractinia</taxon>
        <taxon>Astrocoeniina</taxon>
        <taxon>Pocilloporidae</taxon>
        <taxon>Pocillopora</taxon>
    </lineage>
</organism>
<comment type="similarity">
    <text evidence="2">Belongs to the VPS37 family.</text>
</comment>